<dbReference type="EMBL" id="CP058905">
    <property type="protein sequence ID" value="QLJ99348.1"/>
    <property type="molecule type" value="Genomic_DNA"/>
</dbReference>
<dbReference type="GO" id="GO:0019305">
    <property type="term" value="P:dTDP-rhamnose biosynthetic process"/>
    <property type="evidence" value="ECO:0007669"/>
    <property type="project" value="TreeGrafter"/>
</dbReference>
<dbReference type="InterPro" id="IPR000888">
    <property type="entry name" value="RmlC-like"/>
</dbReference>
<organism evidence="4">
    <name type="scientific">Micromonospora carbonacea</name>
    <dbReference type="NCBI Taxonomy" id="47853"/>
    <lineage>
        <taxon>Bacteria</taxon>
        <taxon>Bacillati</taxon>
        <taxon>Actinomycetota</taxon>
        <taxon>Actinomycetes</taxon>
        <taxon>Micromonosporales</taxon>
        <taxon>Micromonosporaceae</taxon>
        <taxon>Micromonospora</taxon>
    </lineage>
</organism>
<evidence type="ECO:0000313" key="4">
    <source>
        <dbReference type="EMBL" id="QLJ99348.1"/>
    </source>
</evidence>
<evidence type="ECO:0000256" key="1">
    <source>
        <dbReference type="ARBA" id="ARBA00010154"/>
    </source>
</evidence>
<dbReference type="GO" id="GO:0008830">
    <property type="term" value="F:dTDP-4-dehydrorhamnose 3,5-epimerase activity"/>
    <property type="evidence" value="ECO:0007669"/>
    <property type="project" value="InterPro"/>
</dbReference>
<reference evidence="4" key="1">
    <citation type="submission" date="2020-08" db="EMBL/GenBank/DDBJ databases">
        <title>A bifunctional nitrone conjugated secondary metabolite targeting the ribosome.</title>
        <authorList>
            <person name="Limbrick E.M."/>
            <person name="Graf M."/>
            <person name="Derewacz D.K."/>
            <person name="Nguyen F."/>
            <person name="Spraggins J.M."/>
            <person name="Wieland M."/>
            <person name="Ynigez-Gutierrez A.E."/>
            <person name="Reisman B.J."/>
            <person name="Zinshteyn B."/>
            <person name="McCulloch K."/>
            <person name="Iverson T.M."/>
            <person name="Green R."/>
            <person name="Wilson D.N."/>
            <person name="Bachmann B.O."/>
        </authorList>
    </citation>
    <scope>NUCLEOTIDE SEQUENCE</scope>
    <source>
        <strain evidence="4">Africana</strain>
    </source>
</reference>
<name>A0A7D6CF64_9ACTN</name>
<dbReference type="Pfam" id="PF00908">
    <property type="entry name" value="dTDP_sugar_isom"/>
    <property type="match status" value="1"/>
</dbReference>
<dbReference type="AlphaFoldDB" id="A0A7D6CF64"/>
<protein>
    <submittedName>
        <fullName evidence="4">dTDP-4-dehydrorhamnose 3</fullName>
    </submittedName>
</protein>
<gene>
    <name evidence="4" type="primary">eveS12</name>
    <name evidence="4" type="ORF">HZU44_04165</name>
</gene>
<feature type="active site" description="Proton donor" evidence="2">
    <location>
        <position position="133"/>
    </location>
</feature>
<dbReference type="SUPFAM" id="SSF51182">
    <property type="entry name" value="RmlC-like cupins"/>
    <property type="match status" value="1"/>
</dbReference>
<evidence type="ECO:0000256" key="2">
    <source>
        <dbReference type="PIRSR" id="PIRSR600888-1"/>
    </source>
</evidence>
<feature type="active site" description="Proton acceptor" evidence="2">
    <location>
        <position position="63"/>
    </location>
</feature>
<feature type="site" description="Participates in a stacking interaction with the thymidine ring of dTDP-4-oxo-6-deoxyglucose" evidence="3">
    <location>
        <position position="139"/>
    </location>
</feature>
<dbReference type="InterPro" id="IPR014710">
    <property type="entry name" value="RmlC-like_jellyroll"/>
</dbReference>
<dbReference type="PANTHER" id="PTHR21047">
    <property type="entry name" value="DTDP-6-DEOXY-D-GLUCOSE-3,5 EPIMERASE"/>
    <property type="match status" value="1"/>
</dbReference>
<proteinExistence type="inferred from homology"/>
<dbReference type="PANTHER" id="PTHR21047:SF2">
    <property type="entry name" value="THYMIDINE DIPHOSPHO-4-KETO-RHAMNOSE 3,5-EPIMERASE"/>
    <property type="match status" value="1"/>
</dbReference>
<evidence type="ECO:0000256" key="3">
    <source>
        <dbReference type="PIRSR" id="PIRSR600888-3"/>
    </source>
</evidence>
<sequence>MSARPLTVEGAYAFAPTVYPDYRGVFLSPYLDSLFRDTVGYPLFPVRQTSYSVSRRGTLRGLHFTRTPPGTAKFVSCPHGRVLDLVLDVRVGSPTFGKWDSVVLDSEEFQAVYLPVGVAHMFVALADDTVMSYVLSQEYVFENELALDALDPGLGLPIPEDVEPILSERDRTAITFDQALARGLLPDYRTCLEIESGFRA</sequence>
<dbReference type="GO" id="GO:0005829">
    <property type="term" value="C:cytosol"/>
    <property type="evidence" value="ECO:0007669"/>
    <property type="project" value="TreeGrafter"/>
</dbReference>
<dbReference type="Gene3D" id="2.60.120.10">
    <property type="entry name" value="Jelly Rolls"/>
    <property type="match status" value="1"/>
</dbReference>
<comment type="similarity">
    <text evidence="1">Belongs to the dTDP-4-dehydrorhamnose 3,5-epimerase family.</text>
</comment>
<accession>A0A7D6CF64</accession>
<dbReference type="InterPro" id="IPR011051">
    <property type="entry name" value="RmlC_Cupin_sf"/>
</dbReference>
<dbReference type="GO" id="GO:0000271">
    <property type="term" value="P:polysaccharide biosynthetic process"/>
    <property type="evidence" value="ECO:0007669"/>
    <property type="project" value="TreeGrafter"/>
</dbReference>
<dbReference type="CDD" id="cd00438">
    <property type="entry name" value="cupin_RmlC"/>
    <property type="match status" value="1"/>
</dbReference>